<evidence type="ECO:0000259" key="8">
    <source>
        <dbReference type="Pfam" id="PF12896"/>
    </source>
</evidence>
<dbReference type="InParanoid" id="A0A286US51"/>
<proteinExistence type="predicted"/>
<dbReference type="InterPro" id="IPR024977">
    <property type="entry name" value="Apc4-like_WD40_dom"/>
</dbReference>
<accession>A0A286US51</accession>
<dbReference type="InterPro" id="IPR024790">
    <property type="entry name" value="APC4_long_dom"/>
</dbReference>
<dbReference type="GO" id="GO:0031145">
    <property type="term" value="P:anaphase-promoting complex-dependent catabolic process"/>
    <property type="evidence" value="ECO:0007669"/>
    <property type="project" value="InterPro"/>
</dbReference>
<keyword evidence="4" id="KW-0833">Ubl conjugation pathway</keyword>
<feature type="region of interest" description="Disordered" evidence="6">
    <location>
        <begin position="218"/>
        <end position="238"/>
    </location>
</feature>
<dbReference type="AlphaFoldDB" id="A0A286US51"/>
<evidence type="ECO:0000313" key="10">
    <source>
        <dbReference type="Proteomes" id="UP000217199"/>
    </source>
</evidence>
<keyword evidence="10" id="KW-1185">Reference proteome</keyword>
<dbReference type="PANTHER" id="PTHR13260:SF0">
    <property type="entry name" value="ANAPHASE-PROMOTING COMPLEX SUBUNIT 4"/>
    <property type="match status" value="1"/>
</dbReference>
<keyword evidence="2" id="KW-0132">Cell division</keyword>
<dbReference type="Pfam" id="PF12894">
    <property type="entry name" value="ANAPC4_WD40"/>
    <property type="match status" value="1"/>
</dbReference>
<dbReference type="InterPro" id="IPR024789">
    <property type="entry name" value="APC4"/>
</dbReference>
<dbReference type="PANTHER" id="PTHR13260">
    <property type="entry name" value="ANAPHASE PROMOTING COMPLEX SUBUNIT 4 APC4"/>
    <property type="match status" value="1"/>
</dbReference>
<sequence>MALDNMDSEDFQTIIKSLATVRLHSKSRLLLTACCPDKDLVILLSRVGTFDKMSLWKVQGSKIWEVDLSNENGTSDEVTALNWSPNGHNIVVAHFPPRITLHSLENGREECSLPIEFPSTSQSSPPRITDLFWFKKERKTDKNQMPDMFKRGNVITGSALSILRTQPLLDPLLDDISPLNSVDLFAFQGTQTRQKAKASSLPGTIASWPCLPHDPLAASIKPSPRATNTSPGEELDEKDLTNVDSFLAAVDESGQIHCFLDGSYPLGAISLVPKCEAKTIMKNNEGSTLFVHAEISLPGTSARLNNLSPMTVDLPLLYSKATRQVADNCSAARELAWYAKRVVKDMRDAWFGGDGREGARNLNTSYIRGLDELLKHHNSTDSAVHELTLLLATGKPSPPLSIYLARCDLTSERGLQKWESTVGEALLNLRDYSEKRISPACQRLHLLLEELRGWSLLPQLYGKYEFSTEEIDQCIDLAARGIIISAWLAAAARQEYYRFLEFLQFLRHETARLSSQQTDAQIIPRHDILEVNEYLMSGLEVSSIDRWFMGPVPKFPPDSIAPPPTTELRSVLDRARKTLADPSELTWPPITETRDLSALDRNLDALVNELVEKCQQIYARAARAVAKTAYIDRTWATYEQSRESKDRLQTSKINPSLSRLTRTRVACDEKTGTPIMNIAILLQEGEHGLKECRELLCILRPSYEHEGNSRKASSVAFAILECKVRLETETEEDGVPEAVQEEDFHILDMDFFDDESLVIVYQKNGKEGPEMIGTVDYSGLEYSEMSLDKSSERLCVEDIVAEAITQVTAGETECGPTPIRKERALKLSPSQNSHQEHNGTAAQGQHPALAVNGRVGRRFVCVLGGSGHELEMFDMDSDEIEEEEEEDGE</sequence>
<organism evidence="9 10">
    <name type="scientific">Pyrrhoderma noxium</name>
    <dbReference type="NCBI Taxonomy" id="2282107"/>
    <lineage>
        <taxon>Eukaryota</taxon>
        <taxon>Fungi</taxon>
        <taxon>Dikarya</taxon>
        <taxon>Basidiomycota</taxon>
        <taxon>Agaricomycotina</taxon>
        <taxon>Agaricomycetes</taxon>
        <taxon>Hymenochaetales</taxon>
        <taxon>Hymenochaetaceae</taxon>
        <taxon>Pyrrhoderma</taxon>
    </lineage>
</organism>
<evidence type="ECO:0000313" key="9">
    <source>
        <dbReference type="EMBL" id="PAV22426.1"/>
    </source>
</evidence>
<dbReference type="SUPFAM" id="SSF69322">
    <property type="entry name" value="Tricorn protease domain 2"/>
    <property type="match status" value="1"/>
</dbReference>
<dbReference type="STRING" id="2282107.A0A286US51"/>
<evidence type="ECO:0000256" key="4">
    <source>
        <dbReference type="ARBA" id="ARBA00022786"/>
    </source>
</evidence>
<evidence type="ECO:0000259" key="7">
    <source>
        <dbReference type="Pfam" id="PF12894"/>
    </source>
</evidence>
<dbReference type="EMBL" id="NBII01000002">
    <property type="protein sequence ID" value="PAV22426.1"/>
    <property type="molecule type" value="Genomic_DNA"/>
</dbReference>
<keyword evidence="5" id="KW-0131">Cell cycle</keyword>
<dbReference type="Proteomes" id="UP000217199">
    <property type="component" value="Unassembled WGS sequence"/>
</dbReference>
<dbReference type="GO" id="GO:0051301">
    <property type="term" value="P:cell division"/>
    <property type="evidence" value="ECO:0007669"/>
    <property type="project" value="UniProtKB-KW"/>
</dbReference>
<dbReference type="OrthoDB" id="10259843at2759"/>
<protein>
    <recommendedName>
        <fullName evidence="1">Anaphase-promoting complex subunit 4</fullName>
    </recommendedName>
</protein>
<keyword evidence="3" id="KW-0498">Mitosis</keyword>
<dbReference type="Pfam" id="PF12896">
    <property type="entry name" value="ANAPC4"/>
    <property type="match status" value="1"/>
</dbReference>
<comment type="caution">
    <text evidence="9">The sequence shown here is derived from an EMBL/GenBank/DDBJ whole genome shotgun (WGS) entry which is preliminary data.</text>
</comment>
<evidence type="ECO:0000256" key="6">
    <source>
        <dbReference type="SAM" id="MobiDB-lite"/>
    </source>
</evidence>
<dbReference type="GO" id="GO:0034399">
    <property type="term" value="C:nuclear periphery"/>
    <property type="evidence" value="ECO:0007669"/>
    <property type="project" value="TreeGrafter"/>
</dbReference>
<evidence type="ECO:0000256" key="5">
    <source>
        <dbReference type="ARBA" id="ARBA00023306"/>
    </source>
</evidence>
<dbReference type="GO" id="GO:0005680">
    <property type="term" value="C:anaphase-promoting complex"/>
    <property type="evidence" value="ECO:0007669"/>
    <property type="project" value="InterPro"/>
</dbReference>
<evidence type="ECO:0000256" key="3">
    <source>
        <dbReference type="ARBA" id="ARBA00022776"/>
    </source>
</evidence>
<feature type="domain" description="Anaphase-promoting complex subunit 4 long" evidence="8">
    <location>
        <begin position="310"/>
        <end position="515"/>
    </location>
</feature>
<name>A0A286US51_9AGAM</name>
<evidence type="ECO:0000256" key="1">
    <source>
        <dbReference type="ARBA" id="ARBA00016067"/>
    </source>
</evidence>
<feature type="domain" description="Anaphase-promoting complex subunit 4-like WD40" evidence="7">
    <location>
        <begin position="35"/>
        <end position="133"/>
    </location>
</feature>
<dbReference type="GO" id="GO:0070979">
    <property type="term" value="P:protein K11-linked ubiquitination"/>
    <property type="evidence" value="ECO:0007669"/>
    <property type="project" value="TreeGrafter"/>
</dbReference>
<gene>
    <name evidence="9" type="ORF">PNOK_0238300</name>
</gene>
<evidence type="ECO:0000256" key="2">
    <source>
        <dbReference type="ARBA" id="ARBA00022618"/>
    </source>
</evidence>
<reference evidence="9 10" key="1">
    <citation type="journal article" date="2017" name="Mol. Ecol.">
        <title>Comparative and population genomic landscape of Phellinus noxius: A hypervariable fungus causing root rot in trees.</title>
        <authorList>
            <person name="Chung C.L."/>
            <person name="Lee T.J."/>
            <person name="Akiba M."/>
            <person name="Lee H.H."/>
            <person name="Kuo T.H."/>
            <person name="Liu D."/>
            <person name="Ke H.M."/>
            <person name="Yokoi T."/>
            <person name="Roa M.B."/>
            <person name="Lu M.J."/>
            <person name="Chang Y.Y."/>
            <person name="Ann P.J."/>
            <person name="Tsai J.N."/>
            <person name="Chen C.Y."/>
            <person name="Tzean S.S."/>
            <person name="Ota Y."/>
            <person name="Hattori T."/>
            <person name="Sahashi N."/>
            <person name="Liou R.F."/>
            <person name="Kikuchi T."/>
            <person name="Tsai I.J."/>
        </authorList>
    </citation>
    <scope>NUCLEOTIDE SEQUENCE [LARGE SCALE GENOMIC DNA]</scope>
    <source>
        <strain evidence="9 10">FFPRI411160</strain>
    </source>
</reference>